<sequence length="252" mass="27726">MSCQLPSVIGAGVGQFVNNKKISTDGSEFTGSVGIIAKKVSILKDVLGCVLGDELQADPKRNVKIVIPKKGSIHCPDGMDMHDRIMNHLTKLDCSDYTFEEIDMAGIDDRRIGISTIEKCLKDVNADLILTMEGPVDVYGYGETIPQYFGNIGIDLTKNHGKYLLRAANMCHATAVTVPTSMLASGILIIAKGGAKHAGYAFDLARKFEESIKLPEVWKRCFLEEQQYTGINFNQYDPVDSDFLDISTRRDV</sequence>
<dbReference type="EMBL" id="JAROCA020000001">
    <property type="protein sequence ID" value="MDY0404793.1"/>
    <property type="molecule type" value="Genomic_DNA"/>
</dbReference>
<evidence type="ECO:0000313" key="1">
    <source>
        <dbReference type="EMBL" id="MDY0404793.1"/>
    </source>
</evidence>
<protein>
    <submittedName>
        <fullName evidence="1">Uncharacterized protein</fullName>
    </submittedName>
</protein>
<organism evidence="1 2">
    <name type="scientific">Tigheibacillus jepli</name>
    <dbReference type="NCBI Taxonomy" id="3035914"/>
    <lineage>
        <taxon>Bacteria</taxon>
        <taxon>Bacillati</taxon>
        <taxon>Bacillota</taxon>
        <taxon>Bacilli</taxon>
        <taxon>Bacillales</taxon>
        <taxon>Bacillaceae</taxon>
        <taxon>Tigheibacillus</taxon>
    </lineage>
</organism>
<gene>
    <name evidence="1" type="ORF">P5G51_004710</name>
</gene>
<proteinExistence type="predicted"/>
<evidence type="ECO:0000313" key="2">
    <source>
        <dbReference type="Proteomes" id="UP001228376"/>
    </source>
</evidence>
<name>A0ABU5CEN0_9BACI</name>
<keyword evidence="2" id="KW-1185">Reference proteome</keyword>
<accession>A0ABU5CEN0</accession>
<dbReference type="RefSeq" id="WP_320384324.1">
    <property type="nucleotide sequence ID" value="NZ_JAROCA020000001.1"/>
</dbReference>
<reference evidence="1 2" key="1">
    <citation type="submission" date="2023-10" db="EMBL/GenBank/DDBJ databases">
        <title>179-bfca-hs.</title>
        <authorList>
            <person name="Miliotis G."/>
            <person name="Sengupta P."/>
            <person name="Hameed A."/>
            <person name="Chuvochina M."/>
            <person name="Mcdonagh F."/>
            <person name="Simpson A.C."/>
            <person name="Singh N.K."/>
            <person name="Rekha P.D."/>
            <person name="Raman K."/>
            <person name="Hugenholtz P."/>
            <person name="Venkateswaran K."/>
        </authorList>
    </citation>
    <scope>NUCLEOTIDE SEQUENCE [LARGE SCALE GENOMIC DNA]</scope>
    <source>
        <strain evidence="1 2">179-BFC-A-HS</strain>
    </source>
</reference>
<comment type="caution">
    <text evidence="1">The sequence shown here is derived from an EMBL/GenBank/DDBJ whole genome shotgun (WGS) entry which is preliminary data.</text>
</comment>
<dbReference type="Proteomes" id="UP001228376">
    <property type="component" value="Unassembled WGS sequence"/>
</dbReference>